<accession>A0A9X0CTW4</accession>
<dbReference type="InterPro" id="IPR000276">
    <property type="entry name" value="GPCR_Rhodpsn"/>
</dbReference>
<keyword evidence="13" id="KW-1185">Reference proteome</keyword>
<dbReference type="PROSITE" id="PS50262">
    <property type="entry name" value="G_PROTEIN_RECEP_F1_2"/>
    <property type="match status" value="1"/>
</dbReference>
<evidence type="ECO:0000313" key="13">
    <source>
        <dbReference type="Proteomes" id="UP001163046"/>
    </source>
</evidence>
<dbReference type="InterPro" id="IPR017452">
    <property type="entry name" value="GPCR_Rhodpsn_7TM"/>
</dbReference>
<evidence type="ECO:0000259" key="11">
    <source>
        <dbReference type="PROSITE" id="PS50262"/>
    </source>
</evidence>
<protein>
    <recommendedName>
        <fullName evidence="11">G-protein coupled receptors family 1 profile domain-containing protein</fullName>
    </recommendedName>
</protein>
<dbReference type="PANTHER" id="PTHR24246">
    <property type="entry name" value="OLFACTORY RECEPTOR AND ADENOSINE RECEPTOR"/>
    <property type="match status" value="1"/>
</dbReference>
<keyword evidence="6 10" id="KW-0472">Membrane</keyword>
<dbReference type="PANTHER" id="PTHR24246:SF27">
    <property type="entry name" value="ADENOSINE RECEPTOR, ISOFORM A"/>
    <property type="match status" value="1"/>
</dbReference>
<dbReference type="Proteomes" id="UP001163046">
    <property type="component" value="Unassembled WGS sequence"/>
</dbReference>
<evidence type="ECO:0000256" key="6">
    <source>
        <dbReference type="ARBA" id="ARBA00023136"/>
    </source>
</evidence>
<organism evidence="12 13">
    <name type="scientific">Desmophyllum pertusum</name>
    <dbReference type="NCBI Taxonomy" id="174260"/>
    <lineage>
        <taxon>Eukaryota</taxon>
        <taxon>Metazoa</taxon>
        <taxon>Cnidaria</taxon>
        <taxon>Anthozoa</taxon>
        <taxon>Hexacorallia</taxon>
        <taxon>Scleractinia</taxon>
        <taxon>Caryophylliina</taxon>
        <taxon>Caryophylliidae</taxon>
        <taxon>Desmophyllum</taxon>
    </lineage>
</organism>
<evidence type="ECO:0000256" key="7">
    <source>
        <dbReference type="ARBA" id="ARBA00023170"/>
    </source>
</evidence>
<comment type="caution">
    <text evidence="12">The sequence shown here is derived from an EMBL/GenBank/DDBJ whole genome shotgun (WGS) entry which is preliminary data.</text>
</comment>
<name>A0A9X0CTW4_9CNID</name>
<keyword evidence="4 10" id="KW-1133">Transmembrane helix</keyword>
<feature type="transmembrane region" description="Helical" evidence="10">
    <location>
        <begin position="189"/>
        <end position="214"/>
    </location>
</feature>
<evidence type="ECO:0000313" key="12">
    <source>
        <dbReference type="EMBL" id="KAJ7375897.1"/>
    </source>
</evidence>
<keyword evidence="7" id="KW-0675">Receptor</keyword>
<feature type="transmembrane region" description="Helical" evidence="10">
    <location>
        <begin position="159"/>
        <end position="183"/>
    </location>
</feature>
<feature type="transmembrane region" description="Helical" evidence="10">
    <location>
        <begin position="120"/>
        <end position="139"/>
    </location>
</feature>
<keyword evidence="2" id="KW-1003">Cell membrane</keyword>
<dbReference type="Pfam" id="PF00001">
    <property type="entry name" value="7tm_1"/>
    <property type="match status" value="1"/>
</dbReference>
<comment type="subcellular location">
    <subcellularLocation>
        <location evidence="1">Cell membrane</location>
        <topology evidence="1">Multi-pass membrane protein</topology>
    </subcellularLocation>
</comment>
<evidence type="ECO:0000256" key="5">
    <source>
        <dbReference type="ARBA" id="ARBA00023040"/>
    </source>
</evidence>
<sequence>MTTRLRLIRGGYYCVIFGRMSNTSGPRNSTSTQVDRTVITWCVAYAIVTIAIIVNNVAAIAAFAKSRLLRKFGNYFLVNLAVADLMVGAIALPMYIHLIYISPITDSSSTRPKPFQTVHIAFDVFSGMASVFTLTVISLERVYAIFCPLRYRSLSKATYFVILAEVWILAGALTGTWLLTLFNIIHHDVFAFCLAVLSFTSLMVMIAGYVALWLKIKLWSRNQQRIAGEKDRNVAVAIAIITAVFLLTWTPFHIMNILVNFKASMFDGFPYEIIYLAKFLHYSNSIVNPVIYCYKISEFRRAVKNLVSRKKKRRETRV</sequence>
<dbReference type="SUPFAM" id="SSF81321">
    <property type="entry name" value="Family A G protein-coupled receptor-like"/>
    <property type="match status" value="1"/>
</dbReference>
<dbReference type="SMART" id="SM01381">
    <property type="entry name" value="7TM_GPCR_Srsx"/>
    <property type="match status" value="1"/>
</dbReference>
<feature type="transmembrane region" description="Helical" evidence="10">
    <location>
        <begin position="274"/>
        <end position="294"/>
    </location>
</feature>
<gene>
    <name evidence="12" type="ORF">OS493_038181</name>
</gene>
<dbReference type="AlphaFoldDB" id="A0A9X0CTW4"/>
<dbReference type="Gene3D" id="1.20.1070.10">
    <property type="entry name" value="Rhodopsin 7-helix transmembrane proteins"/>
    <property type="match status" value="1"/>
</dbReference>
<dbReference type="EMBL" id="MU826437">
    <property type="protein sequence ID" value="KAJ7375897.1"/>
    <property type="molecule type" value="Genomic_DNA"/>
</dbReference>
<reference evidence="12" key="1">
    <citation type="submission" date="2023-01" db="EMBL/GenBank/DDBJ databases">
        <title>Genome assembly of the deep-sea coral Lophelia pertusa.</title>
        <authorList>
            <person name="Herrera S."/>
            <person name="Cordes E."/>
        </authorList>
    </citation>
    <scope>NUCLEOTIDE SEQUENCE</scope>
    <source>
        <strain evidence="12">USNM1676648</strain>
        <tissue evidence="12">Polyp</tissue>
    </source>
</reference>
<feature type="transmembrane region" description="Helical" evidence="10">
    <location>
        <begin position="234"/>
        <end position="254"/>
    </location>
</feature>
<evidence type="ECO:0000256" key="4">
    <source>
        <dbReference type="ARBA" id="ARBA00022989"/>
    </source>
</evidence>
<dbReference type="GO" id="GO:0004930">
    <property type="term" value="F:G protein-coupled receptor activity"/>
    <property type="evidence" value="ECO:0007669"/>
    <property type="project" value="UniProtKB-KW"/>
</dbReference>
<feature type="transmembrane region" description="Helical" evidence="10">
    <location>
        <begin position="76"/>
        <end position="100"/>
    </location>
</feature>
<evidence type="ECO:0000256" key="10">
    <source>
        <dbReference type="SAM" id="Phobius"/>
    </source>
</evidence>
<keyword evidence="9" id="KW-0807">Transducer</keyword>
<keyword evidence="3 10" id="KW-0812">Transmembrane</keyword>
<evidence type="ECO:0000256" key="9">
    <source>
        <dbReference type="ARBA" id="ARBA00023224"/>
    </source>
</evidence>
<keyword evidence="5" id="KW-0297">G-protein coupled receptor</keyword>
<evidence type="ECO:0000256" key="2">
    <source>
        <dbReference type="ARBA" id="ARBA00022475"/>
    </source>
</evidence>
<feature type="transmembrane region" description="Helical" evidence="10">
    <location>
        <begin position="38"/>
        <end position="64"/>
    </location>
</feature>
<keyword evidence="8" id="KW-0325">Glycoprotein</keyword>
<evidence type="ECO:0000256" key="8">
    <source>
        <dbReference type="ARBA" id="ARBA00023180"/>
    </source>
</evidence>
<evidence type="ECO:0000256" key="3">
    <source>
        <dbReference type="ARBA" id="ARBA00022692"/>
    </source>
</evidence>
<dbReference type="PRINTS" id="PR00237">
    <property type="entry name" value="GPCRRHODOPSN"/>
</dbReference>
<feature type="domain" description="G-protein coupled receptors family 1 profile" evidence="11">
    <location>
        <begin position="55"/>
        <end position="292"/>
    </location>
</feature>
<proteinExistence type="predicted"/>
<dbReference type="GO" id="GO:0005886">
    <property type="term" value="C:plasma membrane"/>
    <property type="evidence" value="ECO:0007669"/>
    <property type="project" value="UniProtKB-SubCell"/>
</dbReference>
<dbReference type="OrthoDB" id="9445642at2759"/>
<evidence type="ECO:0000256" key="1">
    <source>
        <dbReference type="ARBA" id="ARBA00004651"/>
    </source>
</evidence>